<dbReference type="Pfam" id="PF13927">
    <property type="entry name" value="Ig_3"/>
    <property type="match status" value="2"/>
</dbReference>
<dbReference type="SMART" id="SM00409">
    <property type="entry name" value="IG"/>
    <property type="match status" value="3"/>
</dbReference>
<dbReference type="Gene3D" id="2.60.40.10">
    <property type="entry name" value="Immunoglobulins"/>
    <property type="match status" value="3"/>
</dbReference>
<accession>A0ABY6LA00</accession>
<name>A0ABY6LA00_9ARAC</name>
<evidence type="ECO:0000313" key="7">
    <source>
        <dbReference type="Proteomes" id="UP001235939"/>
    </source>
</evidence>
<dbReference type="InterPro" id="IPR007110">
    <property type="entry name" value="Ig-like_dom"/>
</dbReference>
<keyword evidence="7" id="KW-1185">Reference proteome</keyword>
<reference evidence="6 7" key="1">
    <citation type="submission" date="2022-01" db="EMBL/GenBank/DDBJ databases">
        <title>A chromosomal length assembly of Cordylochernes scorpioides.</title>
        <authorList>
            <person name="Zeh D."/>
            <person name="Zeh J."/>
        </authorList>
    </citation>
    <scope>NUCLEOTIDE SEQUENCE [LARGE SCALE GENOMIC DNA]</scope>
    <source>
        <strain evidence="6">IN4F17</strain>
        <tissue evidence="6">Whole Body</tissue>
    </source>
</reference>
<dbReference type="InterPro" id="IPR036179">
    <property type="entry name" value="Ig-like_dom_sf"/>
</dbReference>
<feature type="domain" description="Ig-like" evidence="5">
    <location>
        <begin position="67"/>
        <end position="156"/>
    </location>
</feature>
<dbReference type="PROSITE" id="PS50835">
    <property type="entry name" value="IG_LIKE"/>
    <property type="match status" value="2"/>
</dbReference>
<dbReference type="InterPro" id="IPR003599">
    <property type="entry name" value="Ig_sub"/>
</dbReference>
<evidence type="ECO:0000256" key="3">
    <source>
        <dbReference type="ARBA" id="ARBA00023157"/>
    </source>
</evidence>
<evidence type="ECO:0000313" key="6">
    <source>
        <dbReference type="EMBL" id="UYV77101.1"/>
    </source>
</evidence>
<keyword evidence="1" id="KW-0732">Signal</keyword>
<protein>
    <recommendedName>
        <fullName evidence="5">Ig-like domain-containing protein</fullName>
    </recommendedName>
</protein>
<dbReference type="PANTHER" id="PTHR12231:SF253">
    <property type="entry name" value="DPR-INTERACTING PROTEIN ETA, ISOFORM B-RELATED"/>
    <property type="match status" value="1"/>
</dbReference>
<evidence type="ECO:0000259" key="5">
    <source>
        <dbReference type="PROSITE" id="PS50835"/>
    </source>
</evidence>
<dbReference type="SMART" id="SM00408">
    <property type="entry name" value="IGc2"/>
    <property type="match status" value="2"/>
</dbReference>
<gene>
    <name evidence="6" type="ORF">LAZ67_14003304</name>
</gene>
<dbReference type="EMBL" id="CP092876">
    <property type="protein sequence ID" value="UYV77101.1"/>
    <property type="molecule type" value="Genomic_DNA"/>
</dbReference>
<evidence type="ECO:0000256" key="4">
    <source>
        <dbReference type="ARBA" id="ARBA00023319"/>
    </source>
</evidence>
<keyword evidence="4" id="KW-0393">Immunoglobulin domain</keyword>
<keyword evidence="2" id="KW-0677">Repeat</keyword>
<dbReference type="Proteomes" id="UP001235939">
    <property type="component" value="Chromosome 14"/>
</dbReference>
<dbReference type="InterPro" id="IPR051170">
    <property type="entry name" value="Neural/epithelial_adhesion"/>
</dbReference>
<proteinExistence type="predicted"/>
<organism evidence="6 7">
    <name type="scientific">Cordylochernes scorpioides</name>
    <dbReference type="NCBI Taxonomy" id="51811"/>
    <lineage>
        <taxon>Eukaryota</taxon>
        <taxon>Metazoa</taxon>
        <taxon>Ecdysozoa</taxon>
        <taxon>Arthropoda</taxon>
        <taxon>Chelicerata</taxon>
        <taxon>Arachnida</taxon>
        <taxon>Pseudoscorpiones</taxon>
        <taxon>Cheliferoidea</taxon>
        <taxon>Chernetidae</taxon>
        <taxon>Cordylochernes</taxon>
    </lineage>
</organism>
<dbReference type="InterPro" id="IPR013783">
    <property type="entry name" value="Ig-like_fold"/>
</dbReference>
<keyword evidence="3" id="KW-1015">Disulfide bond</keyword>
<dbReference type="PANTHER" id="PTHR12231">
    <property type="entry name" value="CTX-RELATED TYPE I TRANSMEMBRANE PROTEIN"/>
    <property type="match status" value="1"/>
</dbReference>
<dbReference type="InterPro" id="IPR003598">
    <property type="entry name" value="Ig_sub2"/>
</dbReference>
<evidence type="ECO:0000256" key="2">
    <source>
        <dbReference type="ARBA" id="ARBA00022737"/>
    </source>
</evidence>
<evidence type="ECO:0000256" key="1">
    <source>
        <dbReference type="ARBA" id="ARBA00022729"/>
    </source>
</evidence>
<sequence length="262" mass="29650">MDSQTLLSIHGHVITRDTRIRVSHNGDRQWFLHIKDVRLEDEGFYMCQINTEPMVSQEGYLDVLIPPSIQEEGTSSDTVVEEHSKISLACRASGDPPPLITWRREDGKKINLGSYGGKKHTELKVEGEFLNITQVTREDMAAYLCIASNGVQPAVSKRVLLQVNFKPKIRVPTQLVGALAGSDVTLECRVEASPRPLTSWLRGDGVMLLNNRRYELSERTDTYRLEMAIRIRELGPEDFGSYKCVAKNTLGDKEGFIRLYRE</sequence>
<feature type="domain" description="Ig-like" evidence="5">
    <location>
        <begin position="167"/>
        <end position="248"/>
    </location>
</feature>
<dbReference type="SUPFAM" id="SSF48726">
    <property type="entry name" value="Immunoglobulin"/>
    <property type="match status" value="3"/>
</dbReference>